<dbReference type="Proteomes" id="UP000596660">
    <property type="component" value="Unplaced"/>
</dbReference>
<dbReference type="InterPro" id="IPR040294">
    <property type="entry name" value="Nodulin-rel_1/2"/>
</dbReference>
<feature type="region of interest" description="Disordered" evidence="1">
    <location>
        <begin position="63"/>
        <end position="132"/>
    </location>
</feature>
<evidence type="ECO:0000256" key="1">
    <source>
        <dbReference type="SAM" id="MobiDB-lite"/>
    </source>
</evidence>
<protein>
    <submittedName>
        <fullName evidence="2">Uncharacterized protein</fullName>
    </submittedName>
</protein>
<dbReference type="Gramene" id="AUR62007952-RA">
    <property type="protein sequence ID" value="AUR62007952-RA:cds"/>
    <property type="gene ID" value="AUR62007952"/>
</dbReference>
<dbReference type="PANTHER" id="PTHR35098">
    <property type="entry name" value="EXPRESSED PROTEIN"/>
    <property type="match status" value="1"/>
</dbReference>
<sequence>MASAKLMADAAKSALAHDTEKIDKAKVAGAAGNLLGAAKHYGKLDEKSYGKYVGKAETYLHKYNSSSSSQSQSHSSSYTSTTTPHSSGYGGPHDGGDGKYSHATEVNQVEVVPESTMKPLDPESDIRNTDGGTSNLSLFTVMAMRSMK</sequence>
<dbReference type="AlphaFoldDB" id="A0A803L7W3"/>
<organism evidence="2 3">
    <name type="scientific">Chenopodium quinoa</name>
    <name type="common">Quinoa</name>
    <dbReference type="NCBI Taxonomy" id="63459"/>
    <lineage>
        <taxon>Eukaryota</taxon>
        <taxon>Viridiplantae</taxon>
        <taxon>Streptophyta</taxon>
        <taxon>Embryophyta</taxon>
        <taxon>Tracheophyta</taxon>
        <taxon>Spermatophyta</taxon>
        <taxon>Magnoliopsida</taxon>
        <taxon>eudicotyledons</taxon>
        <taxon>Gunneridae</taxon>
        <taxon>Pentapetalae</taxon>
        <taxon>Caryophyllales</taxon>
        <taxon>Chenopodiaceae</taxon>
        <taxon>Chenopodioideae</taxon>
        <taxon>Atripliceae</taxon>
        <taxon>Chenopodium</taxon>
    </lineage>
</organism>
<feature type="compositionally biased region" description="Low complexity" evidence="1">
    <location>
        <begin position="65"/>
        <end position="87"/>
    </location>
</feature>
<dbReference type="GO" id="GO:0010115">
    <property type="term" value="P:regulation of abscisic acid biosynthetic process"/>
    <property type="evidence" value="ECO:0007669"/>
    <property type="project" value="InterPro"/>
</dbReference>
<dbReference type="PANTHER" id="PTHR35098:SF1">
    <property type="entry name" value="NODULIN-RELATED PROTEIN 2"/>
    <property type="match status" value="1"/>
</dbReference>
<name>A0A803L7W3_CHEQI</name>
<reference evidence="2" key="1">
    <citation type="journal article" date="2017" name="Nature">
        <title>The genome of Chenopodium quinoa.</title>
        <authorList>
            <person name="Jarvis D.E."/>
            <person name="Ho Y.S."/>
            <person name="Lightfoot D.J."/>
            <person name="Schmoeckel S.M."/>
            <person name="Li B."/>
            <person name="Borm T.J.A."/>
            <person name="Ohyanagi H."/>
            <person name="Mineta K."/>
            <person name="Michell C.T."/>
            <person name="Saber N."/>
            <person name="Kharbatia N.M."/>
            <person name="Rupper R.R."/>
            <person name="Sharp A.R."/>
            <person name="Dally N."/>
            <person name="Boughton B.A."/>
            <person name="Woo Y.H."/>
            <person name="Gao G."/>
            <person name="Schijlen E.G.W.M."/>
            <person name="Guo X."/>
            <person name="Momin A.A."/>
            <person name="Negrao S."/>
            <person name="Al-Babili S."/>
            <person name="Gehring C."/>
            <person name="Roessner U."/>
            <person name="Jung C."/>
            <person name="Murphy K."/>
            <person name="Arold S.T."/>
            <person name="Gojobori T."/>
            <person name="van der Linden C.G."/>
            <person name="van Loo E.N."/>
            <person name="Jellen E.N."/>
            <person name="Maughan P.J."/>
            <person name="Tester M."/>
        </authorList>
    </citation>
    <scope>NUCLEOTIDE SEQUENCE [LARGE SCALE GENOMIC DNA]</scope>
    <source>
        <strain evidence="2">cv. PI 614886</strain>
    </source>
</reference>
<dbReference type="EnsemblPlants" id="AUR62007952-RA">
    <property type="protein sequence ID" value="AUR62007952-RA:cds"/>
    <property type="gene ID" value="AUR62007952"/>
</dbReference>
<evidence type="ECO:0000313" key="2">
    <source>
        <dbReference type="EnsemblPlants" id="AUR62007952-RA:cds"/>
    </source>
</evidence>
<evidence type="ECO:0000313" key="3">
    <source>
        <dbReference type="Proteomes" id="UP000596660"/>
    </source>
</evidence>
<proteinExistence type="predicted"/>
<keyword evidence="3" id="KW-1185">Reference proteome</keyword>
<dbReference type="GO" id="GO:0009408">
    <property type="term" value="P:response to heat"/>
    <property type="evidence" value="ECO:0007669"/>
    <property type="project" value="InterPro"/>
</dbReference>
<reference evidence="2" key="2">
    <citation type="submission" date="2021-03" db="UniProtKB">
        <authorList>
            <consortium name="EnsemblPlants"/>
        </authorList>
    </citation>
    <scope>IDENTIFICATION</scope>
</reference>
<accession>A0A803L7W3</accession>